<evidence type="ECO:0000259" key="2">
    <source>
        <dbReference type="Pfam" id="PF14008"/>
    </source>
</evidence>
<feature type="region of interest" description="Disordered" evidence="1">
    <location>
        <begin position="110"/>
        <end position="153"/>
    </location>
</feature>
<comment type="caution">
    <text evidence="3">The sequence shown here is derived from an EMBL/GenBank/DDBJ whole genome shotgun (WGS) entry which is preliminary data.</text>
</comment>
<evidence type="ECO:0000256" key="1">
    <source>
        <dbReference type="SAM" id="MobiDB-lite"/>
    </source>
</evidence>
<dbReference type="Gene3D" id="3.60.21.10">
    <property type="match status" value="1"/>
</dbReference>
<accession>A0A5A7NYJ5</accession>
<dbReference type="GO" id="GO:0032544">
    <property type="term" value="P:plastid translation"/>
    <property type="evidence" value="ECO:0007669"/>
    <property type="project" value="TreeGrafter"/>
</dbReference>
<evidence type="ECO:0000313" key="4">
    <source>
        <dbReference type="Proteomes" id="UP000325081"/>
    </source>
</evidence>
<dbReference type="Proteomes" id="UP000325081">
    <property type="component" value="Unassembled WGS sequence"/>
</dbReference>
<proteinExistence type="predicted"/>
<keyword evidence="4" id="KW-1185">Reference proteome</keyword>
<dbReference type="SUPFAM" id="SSF57850">
    <property type="entry name" value="RING/U-box"/>
    <property type="match status" value="1"/>
</dbReference>
<organism evidence="3 4">
    <name type="scientific">Striga asiatica</name>
    <name type="common">Asiatic witchweed</name>
    <name type="synonym">Buchnera asiatica</name>
    <dbReference type="NCBI Taxonomy" id="4170"/>
    <lineage>
        <taxon>Eukaryota</taxon>
        <taxon>Viridiplantae</taxon>
        <taxon>Streptophyta</taxon>
        <taxon>Embryophyta</taxon>
        <taxon>Tracheophyta</taxon>
        <taxon>Spermatophyta</taxon>
        <taxon>Magnoliopsida</taxon>
        <taxon>eudicotyledons</taxon>
        <taxon>Gunneridae</taxon>
        <taxon>Pentapetalae</taxon>
        <taxon>asterids</taxon>
        <taxon>lamiids</taxon>
        <taxon>Lamiales</taxon>
        <taxon>Orobanchaceae</taxon>
        <taxon>Buchnereae</taxon>
        <taxon>Striga</taxon>
    </lineage>
</organism>
<dbReference type="InterPro" id="IPR025733">
    <property type="entry name" value="PAPs_C"/>
</dbReference>
<protein>
    <submittedName>
        <fullName evidence="3">Purple acid phosphatase</fullName>
    </submittedName>
</protein>
<sequence>MALTEEELDMMINWDTSSLGLFEQQAMNNLDSSSSGQSGFQHHEPTAIQTPPLQTQIPGTSRAPPQASLTNLSGPIESLWGYDRALMLSITRSMIRTPRIHTRHVVTEADFEQPHETAMNNSDSSSSGQSGFQHHEPTAIQTPPLQTQIPPLETGTSLWGQDRALMLSITRSMIRGPRIHTRHVLTEADCAGFKEDKISKYLNIITHNNIDDEKTVCAICLDNFCGKDMQVAIVDGCGHKFHACCLKRFCHKSIYLYPKKAYVGTKIQPPFVLNNRGSLHVKACSDVSGTSSTDPGGLLPHLDSKEESIPVENLPLESNLQEKYDQRIKMKLALCIFIQLRVEFNSGDLQDPSVSHKTLDLASSLEVGSTTSNSAKSNRLPPLEDDCKWWLVKYISDAHRHIQGGCFVEGEWLRNAFRCKETTAHGKKGRAILLAEDLGAAPIWVLEVVFAGHVHAYERSILVERWREHRRISTQKSQPEWSVFQEASFGHTELRIVNLTHAYWSYQFWNKGHMGKPLKLDNGLNVAVKRLGPFSSASSEAHSKRKMLQELGKLACGGI</sequence>
<reference evidence="4" key="1">
    <citation type="journal article" date="2019" name="Curr. Biol.">
        <title>Genome Sequence of Striga asiatica Provides Insight into the Evolution of Plant Parasitism.</title>
        <authorList>
            <person name="Yoshida S."/>
            <person name="Kim S."/>
            <person name="Wafula E.K."/>
            <person name="Tanskanen J."/>
            <person name="Kim Y.M."/>
            <person name="Honaas L."/>
            <person name="Yang Z."/>
            <person name="Spallek T."/>
            <person name="Conn C.E."/>
            <person name="Ichihashi Y."/>
            <person name="Cheong K."/>
            <person name="Cui S."/>
            <person name="Der J.P."/>
            <person name="Gundlach H."/>
            <person name="Jiao Y."/>
            <person name="Hori C."/>
            <person name="Ishida J.K."/>
            <person name="Kasahara H."/>
            <person name="Kiba T."/>
            <person name="Kim M.S."/>
            <person name="Koo N."/>
            <person name="Laohavisit A."/>
            <person name="Lee Y.H."/>
            <person name="Lumba S."/>
            <person name="McCourt P."/>
            <person name="Mortimer J.C."/>
            <person name="Mutuku J.M."/>
            <person name="Nomura T."/>
            <person name="Sasaki-Sekimoto Y."/>
            <person name="Seto Y."/>
            <person name="Wang Y."/>
            <person name="Wakatake T."/>
            <person name="Sakakibara H."/>
            <person name="Demura T."/>
            <person name="Yamaguchi S."/>
            <person name="Yoneyama K."/>
            <person name="Manabe R.I."/>
            <person name="Nelson D.C."/>
            <person name="Schulman A.H."/>
            <person name="Timko M.P."/>
            <person name="dePamphilis C.W."/>
            <person name="Choi D."/>
            <person name="Shirasu K."/>
        </authorList>
    </citation>
    <scope>NUCLEOTIDE SEQUENCE [LARGE SCALE GENOMIC DNA]</scope>
    <source>
        <strain evidence="4">cv. UVA1</strain>
    </source>
</reference>
<gene>
    <name evidence="3" type="ORF">STAS_01213</name>
</gene>
<feature type="domain" description="Purple acid phosphatase C-terminal" evidence="2">
    <location>
        <begin position="475"/>
        <end position="506"/>
    </location>
</feature>
<dbReference type="Pfam" id="PF14008">
    <property type="entry name" value="Metallophos_C"/>
    <property type="match status" value="1"/>
</dbReference>
<feature type="compositionally biased region" description="Low complexity" evidence="1">
    <location>
        <begin position="122"/>
        <end position="131"/>
    </location>
</feature>
<feature type="compositionally biased region" description="Low complexity" evidence="1">
    <location>
        <begin position="138"/>
        <end position="152"/>
    </location>
</feature>
<dbReference type="PANTHER" id="PTHR34678:SF1">
    <property type="entry name" value="LARGE RIBOSOMAL SUBUNIT PROTEIN CL37"/>
    <property type="match status" value="1"/>
</dbReference>
<dbReference type="GO" id="GO:0009535">
    <property type="term" value="C:chloroplast thylakoid membrane"/>
    <property type="evidence" value="ECO:0007669"/>
    <property type="project" value="TreeGrafter"/>
</dbReference>
<dbReference type="PANTHER" id="PTHR34678">
    <property type="entry name" value="50S RIBOSOMAL PROTEIN 5, CHLOROPLASTIC"/>
    <property type="match status" value="1"/>
</dbReference>
<dbReference type="AlphaFoldDB" id="A0A5A7NYJ5"/>
<dbReference type="InterPro" id="IPR040307">
    <property type="entry name" value="Ribosomal_cL37"/>
</dbReference>
<dbReference type="EMBL" id="BKCP01000447">
    <property type="protein sequence ID" value="GER25619.1"/>
    <property type="molecule type" value="Genomic_DNA"/>
</dbReference>
<name>A0A5A7NYJ5_STRAF</name>
<evidence type="ECO:0000313" key="3">
    <source>
        <dbReference type="EMBL" id="GER25619.1"/>
    </source>
</evidence>
<dbReference type="Gene3D" id="3.30.40.10">
    <property type="entry name" value="Zinc/RING finger domain, C3HC4 (zinc finger)"/>
    <property type="match status" value="1"/>
</dbReference>
<dbReference type="InterPro" id="IPR013083">
    <property type="entry name" value="Znf_RING/FYVE/PHD"/>
</dbReference>
<dbReference type="OrthoDB" id="912690at2759"/>
<dbReference type="InterPro" id="IPR029052">
    <property type="entry name" value="Metallo-depent_PP-like"/>
</dbReference>